<reference evidence="11" key="1">
    <citation type="submission" date="2018-05" db="EMBL/GenBank/DDBJ databases">
        <title>Azospirillum thermophila sp. nov., a novel isolated from hot spring.</title>
        <authorList>
            <person name="Zhao Z."/>
        </authorList>
    </citation>
    <scope>NUCLEOTIDE SEQUENCE [LARGE SCALE GENOMIC DNA]</scope>
    <source>
        <strain evidence="11">CFH 70021</strain>
    </source>
</reference>
<feature type="transmembrane region" description="Helical" evidence="9">
    <location>
        <begin position="6"/>
        <end position="27"/>
    </location>
</feature>
<dbReference type="OrthoDB" id="8456606at2"/>
<dbReference type="Proteomes" id="UP000245629">
    <property type="component" value="Chromosome 1"/>
</dbReference>
<dbReference type="GO" id="GO:0044781">
    <property type="term" value="P:bacterial-type flagellum organization"/>
    <property type="evidence" value="ECO:0007669"/>
    <property type="project" value="InterPro"/>
</dbReference>
<comment type="similarity">
    <text evidence="8">Belongs to the FliO/MopB family.</text>
</comment>
<dbReference type="Pfam" id="PF04347">
    <property type="entry name" value="FliO"/>
    <property type="match status" value="1"/>
</dbReference>
<evidence type="ECO:0000256" key="9">
    <source>
        <dbReference type="SAM" id="Phobius"/>
    </source>
</evidence>
<organism evidence="10 11">
    <name type="scientific">Azospirillum thermophilum</name>
    <dbReference type="NCBI Taxonomy" id="2202148"/>
    <lineage>
        <taxon>Bacteria</taxon>
        <taxon>Pseudomonadati</taxon>
        <taxon>Pseudomonadota</taxon>
        <taxon>Alphaproteobacteria</taxon>
        <taxon>Rhodospirillales</taxon>
        <taxon>Azospirillaceae</taxon>
        <taxon>Azospirillum</taxon>
    </lineage>
</organism>
<gene>
    <name evidence="10" type="ORF">DEW08_00250</name>
</gene>
<dbReference type="PANTHER" id="PTHR38766:SF1">
    <property type="entry name" value="FLAGELLAR PROTEIN FLIO"/>
    <property type="match status" value="1"/>
</dbReference>
<evidence type="ECO:0000313" key="10">
    <source>
        <dbReference type="EMBL" id="AWK84829.1"/>
    </source>
</evidence>
<evidence type="ECO:0000313" key="11">
    <source>
        <dbReference type="Proteomes" id="UP000245629"/>
    </source>
</evidence>
<evidence type="ECO:0000256" key="1">
    <source>
        <dbReference type="ARBA" id="ARBA00004117"/>
    </source>
</evidence>
<dbReference type="EMBL" id="CP029352">
    <property type="protein sequence ID" value="AWK84829.1"/>
    <property type="molecule type" value="Genomic_DNA"/>
</dbReference>
<accession>A0A2S2CK75</accession>
<keyword evidence="3" id="KW-1003">Cell membrane</keyword>
<evidence type="ECO:0000256" key="6">
    <source>
        <dbReference type="ARBA" id="ARBA00023136"/>
    </source>
</evidence>
<keyword evidence="5 9" id="KW-1133">Transmembrane helix</keyword>
<dbReference type="PANTHER" id="PTHR38766">
    <property type="entry name" value="FLAGELLAR PROTEIN FLIO"/>
    <property type="match status" value="1"/>
</dbReference>
<keyword evidence="6 9" id="KW-0472">Membrane</keyword>
<evidence type="ECO:0000256" key="5">
    <source>
        <dbReference type="ARBA" id="ARBA00022989"/>
    </source>
</evidence>
<dbReference type="KEGG" id="azz:DEW08_00250"/>
<evidence type="ECO:0008006" key="12">
    <source>
        <dbReference type="Google" id="ProtNLM"/>
    </source>
</evidence>
<keyword evidence="4 9" id="KW-0812">Transmembrane</keyword>
<protein>
    <recommendedName>
        <fullName evidence="12">Flagellar assembly protein FliO</fullName>
    </recommendedName>
</protein>
<evidence type="ECO:0000256" key="2">
    <source>
        <dbReference type="ARBA" id="ARBA00004236"/>
    </source>
</evidence>
<proteinExistence type="inferred from homology"/>
<sequence>MDLDQYVRFAAALLFVVALIVAVAWMMRRMGLGGATTAAARHRRLGVVEILPLDAKRRLVLVRRDNREHLILLSAAGDLLVESGVQEEFLHALAEAAPHARPHGEEDGAP</sequence>
<dbReference type="InterPro" id="IPR022781">
    <property type="entry name" value="Flagellar_biosynth_FliO"/>
</dbReference>
<keyword evidence="11" id="KW-1185">Reference proteome</keyword>
<dbReference type="InterPro" id="IPR052205">
    <property type="entry name" value="FliO/MopB"/>
</dbReference>
<name>A0A2S2CK75_9PROT</name>
<evidence type="ECO:0000256" key="3">
    <source>
        <dbReference type="ARBA" id="ARBA00022475"/>
    </source>
</evidence>
<evidence type="ECO:0000256" key="4">
    <source>
        <dbReference type="ARBA" id="ARBA00022692"/>
    </source>
</evidence>
<evidence type="ECO:0000256" key="8">
    <source>
        <dbReference type="ARBA" id="ARBA00037937"/>
    </source>
</evidence>
<comment type="subcellular location">
    <subcellularLocation>
        <location evidence="1">Bacterial flagellum basal body</location>
    </subcellularLocation>
    <subcellularLocation>
        <location evidence="2">Cell membrane</location>
    </subcellularLocation>
</comment>
<keyword evidence="7" id="KW-0975">Bacterial flagellum</keyword>
<dbReference type="GO" id="GO:0009425">
    <property type="term" value="C:bacterial-type flagellum basal body"/>
    <property type="evidence" value="ECO:0007669"/>
    <property type="project" value="UniProtKB-SubCell"/>
</dbReference>
<dbReference type="GO" id="GO:0005886">
    <property type="term" value="C:plasma membrane"/>
    <property type="evidence" value="ECO:0007669"/>
    <property type="project" value="UniProtKB-SubCell"/>
</dbReference>
<evidence type="ECO:0000256" key="7">
    <source>
        <dbReference type="ARBA" id="ARBA00023143"/>
    </source>
</evidence>
<dbReference type="RefSeq" id="WP_109323551.1">
    <property type="nucleotide sequence ID" value="NZ_CP029352.1"/>
</dbReference>
<dbReference type="AlphaFoldDB" id="A0A2S2CK75"/>